<dbReference type="InterPro" id="IPR003439">
    <property type="entry name" value="ABC_transporter-like_ATP-bd"/>
</dbReference>
<sequence length="289" mass="32327">MNKLLEINKLSLSIVKKKGSISILKEISITLEENSIVGIVGQSGSGKSMLAKSILSLHPLGTSLKMEGSVTFEGKNLHTMKAKHLRSVRGKEIAMIFQNPMSCLNPTLKIIHQMEEIVLTHYPKYPKKLLQKQILESFISVGINNPKERLLQYPHELSGGMQQRVMIAMMMLLNPKVLIADEPTTALDVTVQAQILKLLKRLQKTTQLSILFITHDLLLAHWLCDTIYVMKEGSIVEKGSTDQIFNHPKHPYTQKLIQALPVSGIMPSPLFSPGEGFKDREKESSKSLV</sequence>
<gene>
    <name evidence="9" type="ORF">COB21_05280</name>
</gene>
<dbReference type="PANTHER" id="PTHR43297">
    <property type="entry name" value="OLIGOPEPTIDE TRANSPORT ATP-BINDING PROTEIN APPD"/>
    <property type="match status" value="1"/>
</dbReference>
<evidence type="ECO:0000313" key="10">
    <source>
        <dbReference type="Proteomes" id="UP000218775"/>
    </source>
</evidence>
<keyword evidence="5" id="KW-0547">Nucleotide-binding</keyword>
<dbReference type="Gene3D" id="3.40.50.300">
    <property type="entry name" value="P-loop containing nucleotide triphosphate hydrolases"/>
    <property type="match status" value="1"/>
</dbReference>
<comment type="similarity">
    <text evidence="2">Belongs to the ABC transporter superfamily.</text>
</comment>
<name>A0A2A4X140_UNCAE</name>
<proteinExistence type="inferred from homology"/>
<dbReference type="AlphaFoldDB" id="A0A2A4X140"/>
<dbReference type="Pfam" id="PF00005">
    <property type="entry name" value="ABC_tran"/>
    <property type="match status" value="1"/>
</dbReference>
<evidence type="ECO:0000256" key="2">
    <source>
        <dbReference type="ARBA" id="ARBA00005417"/>
    </source>
</evidence>
<evidence type="ECO:0000256" key="5">
    <source>
        <dbReference type="ARBA" id="ARBA00022741"/>
    </source>
</evidence>
<keyword evidence="4" id="KW-1003">Cell membrane</keyword>
<comment type="subcellular location">
    <subcellularLocation>
        <location evidence="1">Cell membrane</location>
        <topology evidence="1">Peripheral membrane protein</topology>
    </subcellularLocation>
</comment>
<reference evidence="10" key="1">
    <citation type="submission" date="2017-08" db="EMBL/GenBank/DDBJ databases">
        <title>A dynamic microbial community with high functional redundancy inhabits the cold, oxic subseafloor aquifer.</title>
        <authorList>
            <person name="Tully B.J."/>
            <person name="Wheat C.G."/>
            <person name="Glazer B.T."/>
            <person name="Huber J.A."/>
        </authorList>
    </citation>
    <scope>NUCLEOTIDE SEQUENCE [LARGE SCALE GENOMIC DNA]</scope>
</reference>
<dbReference type="GO" id="GO:0016887">
    <property type="term" value="F:ATP hydrolysis activity"/>
    <property type="evidence" value="ECO:0007669"/>
    <property type="project" value="InterPro"/>
</dbReference>
<protein>
    <submittedName>
        <fullName evidence="9">Peptide ABC transporter ATP-binding protein</fullName>
    </submittedName>
</protein>
<dbReference type="PROSITE" id="PS50893">
    <property type="entry name" value="ABC_TRANSPORTER_2"/>
    <property type="match status" value="1"/>
</dbReference>
<feature type="domain" description="ABC transporter" evidence="8">
    <location>
        <begin position="5"/>
        <end position="257"/>
    </location>
</feature>
<keyword evidence="7" id="KW-0472">Membrane</keyword>
<dbReference type="SMART" id="SM00382">
    <property type="entry name" value="AAA"/>
    <property type="match status" value="1"/>
</dbReference>
<evidence type="ECO:0000259" key="8">
    <source>
        <dbReference type="PROSITE" id="PS50893"/>
    </source>
</evidence>
<accession>A0A2A4X140</accession>
<evidence type="ECO:0000256" key="7">
    <source>
        <dbReference type="ARBA" id="ARBA00023136"/>
    </source>
</evidence>
<dbReference type="GO" id="GO:0005886">
    <property type="term" value="C:plasma membrane"/>
    <property type="evidence" value="ECO:0007669"/>
    <property type="project" value="UniProtKB-SubCell"/>
</dbReference>
<dbReference type="InterPro" id="IPR050388">
    <property type="entry name" value="ABC_Ni/Peptide_Import"/>
</dbReference>
<comment type="caution">
    <text evidence="9">The sequence shown here is derived from an EMBL/GenBank/DDBJ whole genome shotgun (WGS) entry which is preliminary data.</text>
</comment>
<dbReference type="FunFam" id="3.40.50.300:FF:000016">
    <property type="entry name" value="Oligopeptide ABC transporter ATP-binding component"/>
    <property type="match status" value="1"/>
</dbReference>
<dbReference type="PROSITE" id="PS00211">
    <property type="entry name" value="ABC_TRANSPORTER_1"/>
    <property type="match status" value="1"/>
</dbReference>
<dbReference type="InterPro" id="IPR013563">
    <property type="entry name" value="Oligopep_ABC_C"/>
</dbReference>
<dbReference type="InterPro" id="IPR027417">
    <property type="entry name" value="P-loop_NTPase"/>
</dbReference>
<dbReference type="GO" id="GO:0005524">
    <property type="term" value="F:ATP binding"/>
    <property type="evidence" value="ECO:0007669"/>
    <property type="project" value="UniProtKB-KW"/>
</dbReference>
<dbReference type="Proteomes" id="UP000218775">
    <property type="component" value="Unassembled WGS sequence"/>
</dbReference>
<evidence type="ECO:0000256" key="3">
    <source>
        <dbReference type="ARBA" id="ARBA00022448"/>
    </source>
</evidence>
<dbReference type="EMBL" id="NVUK01000040">
    <property type="protein sequence ID" value="PCI75789.1"/>
    <property type="molecule type" value="Genomic_DNA"/>
</dbReference>
<dbReference type="SUPFAM" id="SSF52540">
    <property type="entry name" value="P-loop containing nucleoside triphosphate hydrolases"/>
    <property type="match status" value="1"/>
</dbReference>
<keyword evidence="3" id="KW-0813">Transport</keyword>
<evidence type="ECO:0000256" key="4">
    <source>
        <dbReference type="ARBA" id="ARBA00022475"/>
    </source>
</evidence>
<dbReference type="CDD" id="cd03257">
    <property type="entry name" value="ABC_NikE_OppD_transporters"/>
    <property type="match status" value="1"/>
</dbReference>
<dbReference type="InterPro" id="IPR003593">
    <property type="entry name" value="AAA+_ATPase"/>
</dbReference>
<evidence type="ECO:0000313" key="9">
    <source>
        <dbReference type="EMBL" id="PCI75789.1"/>
    </source>
</evidence>
<organism evidence="9 10">
    <name type="scientific">Aerophobetes bacterium</name>
    <dbReference type="NCBI Taxonomy" id="2030807"/>
    <lineage>
        <taxon>Bacteria</taxon>
        <taxon>Candidatus Aerophobota</taxon>
    </lineage>
</organism>
<evidence type="ECO:0000256" key="1">
    <source>
        <dbReference type="ARBA" id="ARBA00004202"/>
    </source>
</evidence>
<dbReference type="GO" id="GO:0015833">
    <property type="term" value="P:peptide transport"/>
    <property type="evidence" value="ECO:0007669"/>
    <property type="project" value="InterPro"/>
</dbReference>
<evidence type="ECO:0000256" key="6">
    <source>
        <dbReference type="ARBA" id="ARBA00022840"/>
    </source>
</evidence>
<dbReference type="Pfam" id="PF08352">
    <property type="entry name" value="oligo_HPY"/>
    <property type="match status" value="1"/>
</dbReference>
<keyword evidence="6 9" id="KW-0067">ATP-binding</keyword>
<dbReference type="InterPro" id="IPR017871">
    <property type="entry name" value="ABC_transporter-like_CS"/>
</dbReference>
<dbReference type="PANTHER" id="PTHR43297:SF2">
    <property type="entry name" value="DIPEPTIDE TRANSPORT ATP-BINDING PROTEIN DPPD"/>
    <property type="match status" value="1"/>
</dbReference>